<dbReference type="AlphaFoldDB" id="A0A5B8U5G9"/>
<dbReference type="InterPro" id="IPR016750">
    <property type="entry name" value="Aceto_COase_bsu/gsu"/>
</dbReference>
<proteinExistence type="predicted"/>
<feature type="domain" description="Hydantoinase B/oxoprolinase" evidence="1">
    <location>
        <begin position="7"/>
        <end position="564"/>
    </location>
</feature>
<evidence type="ECO:0000313" key="3">
    <source>
        <dbReference type="Proteomes" id="UP000321805"/>
    </source>
</evidence>
<protein>
    <recommendedName>
        <fullName evidence="1">Hydantoinase B/oxoprolinase domain-containing protein</fullName>
    </recommendedName>
</protein>
<gene>
    <name evidence="2" type="ORF">FSW04_11470</name>
</gene>
<dbReference type="GO" id="GO:0006749">
    <property type="term" value="P:glutathione metabolic process"/>
    <property type="evidence" value="ECO:0007669"/>
    <property type="project" value="TreeGrafter"/>
</dbReference>
<dbReference type="KEGG" id="bsol:FSW04_11470"/>
<evidence type="ECO:0000259" key="1">
    <source>
        <dbReference type="Pfam" id="PF02538"/>
    </source>
</evidence>
<dbReference type="PANTHER" id="PTHR11365">
    <property type="entry name" value="5-OXOPROLINASE RELATED"/>
    <property type="match status" value="1"/>
</dbReference>
<keyword evidence="3" id="KW-1185">Reference proteome</keyword>
<dbReference type="PANTHER" id="PTHR11365:SF23">
    <property type="entry name" value="HYPOTHETICAL 5-OXOPROLINASE (EUROFUNG)-RELATED"/>
    <property type="match status" value="1"/>
</dbReference>
<accession>A0A5B8U5G9</accession>
<evidence type="ECO:0000313" key="2">
    <source>
        <dbReference type="EMBL" id="QEC48125.1"/>
    </source>
</evidence>
<dbReference type="OrthoDB" id="102473at2"/>
<dbReference type="GO" id="GO:0005829">
    <property type="term" value="C:cytosol"/>
    <property type="evidence" value="ECO:0007669"/>
    <property type="project" value="TreeGrafter"/>
</dbReference>
<dbReference type="EMBL" id="CP042430">
    <property type="protein sequence ID" value="QEC48125.1"/>
    <property type="molecule type" value="Genomic_DNA"/>
</dbReference>
<sequence length="727" mass="77550">MSTADYDVIAAEVHRKALKNLTDEMAITLVRTSGSPIVTESKDFSTCLMDTKPEHLGFSSYVLFHVGSSLIGTEVIADLVRGGVDLKPGDGWVVNDPHTGGAMHQGDVSIIMPTFYKGEHLGWSFANMHVLDVGGVGISGYAPGAHDVWQEGMRFPPIRIIRDGAIDPEWEHYIAANVRAPGAVLNDIRSMVASNNTATVKLTQIIDEFGLEAHRQYCEINKDLSEQVLRERIAKIPDGVYEAVDWNEFDGHDGPDRLLELRCRLEVDGTDLRFFYTGVPQIDAFVNSTMGPMFGQAMTGLMTILVYGDLPVNGGLWRPITVDIGEPGTIVNSVPPAPVSNAHSEVGMRACKLAKDVLCQAMALSDDPILRSRISGQHQDGFPGNALFGNNQHGGVSVIFYPDNAIGSGGGAQTINDGQDAYGLTCTTGGGIPDVENHEGADPVLFLWRRLVANSGGPGQYRGGQSLDQAYAIHYSDVMAGPCFNACAQVPPHGVGGGYPGCAGTFFPVRASNVEELIAAGSMPTRQALDGRTEVVRSKLTHIVLERGDVFVATAGGGAGLGDPLLRAPELVAKDIVSGYVTAEHAHTIYGVVLNDAGEADAEKTAARRAEIRRERIGADPAKEAATPPSPGISLARVDGGWTCTSCQERLADADGNWREGAVLSEHPIAERYDELGMIVRDRKESPRVHMREYFCPGCAASLGVDVATEDLETLPAASALKAAATA</sequence>
<dbReference type="InterPro" id="IPR045079">
    <property type="entry name" value="Oxoprolinase-like"/>
</dbReference>
<dbReference type="RefSeq" id="WP_146919319.1">
    <property type="nucleotide sequence ID" value="NZ_CP042430.1"/>
</dbReference>
<dbReference type="GO" id="GO:0017168">
    <property type="term" value="F:5-oxoprolinase (ATP-hydrolyzing) activity"/>
    <property type="evidence" value="ECO:0007669"/>
    <property type="project" value="TreeGrafter"/>
</dbReference>
<dbReference type="InterPro" id="IPR003692">
    <property type="entry name" value="Hydantoinase_B"/>
</dbReference>
<reference evidence="2" key="2">
    <citation type="submission" date="2019-08" db="EMBL/GenBank/DDBJ databases">
        <authorList>
            <person name="Im W.-T."/>
        </authorList>
    </citation>
    <scope>NUCLEOTIDE SEQUENCE</scope>
    <source>
        <strain evidence="2">BR7-21</strain>
    </source>
</reference>
<dbReference type="Proteomes" id="UP000321805">
    <property type="component" value="Chromosome"/>
</dbReference>
<dbReference type="Pfam" id="PF08882">
    <property type="entry name" value="Acetone_carb_G"/>
    <property type="match status" value="1"/>
</dbReference>
<reference evidence="2" key="1">
    <citation type="journal article" date="2018" name="J. Microbiol.">
        <title>Baekduia soli gen. nov., sp. nov., a novel bacterium isolated from the soil of Baekdu Mountain and proposal of a novel family name, Baekduiaceae fam. nov.</title>
        <authorList>
            <person name="An D.S."/>
            <person name="Siddiqi M.Z."/>
            <person name="Kim K.H."/>
            <person name="Yu H.S."/>
            <person name="Im W.T."/>
        </authorList>
    </citation>
    <scope>NUCLEOTIDE SEQUENCE [LARGE SCALE GENOMIC DNA]</scope>
    <source>
        <strain evidence="2">BR7-21</strain>
    </source>
</reference>
<name>A0A5B8U5G9_9ACTN</name>
<dbReference type="Pfam" id="PF02538">
    <property type="entry name" value="Hydantoinase_B"/>
    <property type="match status" value="1"/>
</dbReference>
<organism evidence="2 3">
    <name type="scientific">Baekduia soli</name>
    <dbReference type="NCBI Taxonomy" id="496014"/>
    <lineage>
        <taxon>Bacteria</taxon>
        <taxon>Bacillati</taxon>
        <taxon>Actinomycetota</taxon>
        <taxon>Thermoleophilia</taxon>
        <taxon>Solirubrobacterales</taxon>
        <taxon>Baekduiaceae</taxon>
        <taxon>Baekduia</taxon>
    </lineage>
</organism>